<dbReference type="OrthoDB" id="6436924at2759"/>
<evidence type="ECO:0000313" key="1">
    <source>
        <dbReference type="EMBL" id="GFT09333.1"/>
    </source>
</evidence>
<reference evidence="1" key="1">
    <citation type="submission" date="2020-08" db="EMBL/GenBank/DDBJ databases">
        <title>Multicomponent nature underlies the extraordinary mechanical properties of spider dragline silk.</title>
        <authorList>
            <person name="Kono N."/>
            <person name="Nakamura H."/>
            <person name="Mori M."/>
            <person name="Yoshida Y."/>
            <person name="Ohtoshi R."/>
            <person name="Malay A.D."/>
            <person name="Moran D.A.P."/>
            <person name="Tomita M."/>
            <person name="Numata K."/>
            <person name="Arakawa K."/>
        </authorList>
    </citation>
    <scope>NUCLEOTIDE SEQUENCE</scope>
</reference>
<dbReference type="EMBL" id="BMAW01103488">
    <property type="protein sequence ID" value="GFT09333.1"/>
    <property type="molecule type" value="Genomic_DNA"/>
</dbReference>
<gene>
    <name evidence="1" type="primary">AVEN_153125_1</name>
    <name evidence="1" type="ORF">NPIL_351351</name>
</gene>
<dbReference type="AlphaFoldDB" id="A0A8X6NEN8"/>
<accession>A0A8X6NEN8</accession>
<keyword evidence="2" id="KW-1185">Reference proteome</keyword>
<proteinExistence type="predicted"/>
<sequence>MACSRKIFSLEESASARVAMNLCQDKKFKEIALRFEKPTYGTFVHDQATAPFSNDPDILFKVDNYLRHDFRKFCKVNDKQEVEEWDAAIDKQCQRLTKGFPRILKMEVQAWMNRIALEYLSYCRRLELFFGVSRYFLMDALTVECWTKAGRLDEKKLAERFLKDERLTVMQRYRMACVYCVHAPIPQLWNELTEGEQRLILSNDPNSSQESHGVVLLWSNQLGEVTPHTKYQWSEEAMLIMLNGSRTPPMSCLEGFEEPMQQDILLDMALHSHHRWQISHRKVQTYEDWKKILILNRFPRTRYAKCVECFNLPSYYSELMCFFLSRMDEEHQLQFFKQAFRSCYRNCILECYLDWPHQDDFIPTVSRLWGIIPKNMFAKCLLTLASKYTESCCKEGLASLDKEIRYYDYRNMLQTLWEETPDDYKRYLYPDEDADFLGIFNGKMLLLQLLKKFPFRRKDEALFKQIFCYQSDEKRTALMRSTAGHNICALLMQKDHWPLVNWLLEGCFRKEEIPCYKKQFIQSDCGRMLCLNKLKENCERWVEDLIDWCLYVDKERTEYKFELIKSGWRYYLNSFPFLRDSYIRKKVLKKGSFLWKVNATPKMAAPKKLM</sequence>
<name>A0A8X6NEN8_NEPPI</name>
<comment type="caution">
    <text evidence="1">The sequence shown here is derived from an EMBL/GenBank/DDBJ whole genome shotgun (WGS) entry which is preliminary data.</text>
</comment>
<protein>
    <submittedName>
        <fullName evidence="1">Uncharacterized protein</fullName>
    </submittedName>
</protein>
<evidence type="ECO:0000313" key="2">
    <source>
        <dbReference type="Proteomes" id="UP000887013"/>
    </source>
</evidence>
<dbReference type="Proteomes" id="UP000887013">
    <property type="component" value="Unassembled WGS sequence"/>
</dbReference>
<organism evidence="1 2">
    <name type="scientific">Nephila pilipes</name>
    <name type="common">Giant wood spider</name>
    <name type="synonym">Nephila maculata</name>
    <dbReference type="NCBI Taxonomy" id="299642"/>
    <lineage>
        <taxon>Eukaryota</taxon>
        <taxon>Metazoa</taxon>
        <taxon>Ecdysozoa</taxon>
        <taxon>Arthropoda</taxon>
        <taxon>Chelicerata</taxon>
        <taxon>Arachnida</taxon>
        <taxon>Araneae</taxon>
        <taxon>Araneomorphae</taxon>
        <taxon>Entelegynae</taxon>
        <taxon>Araneoidea</taxon>
        <taxon>Nephilidae</taxon>
        <taxon>Nephila</taxon>
    </lineage>
</organism>